<evidence type="ECO:0000259" key="3">
    <source>
        <dbReference type="SMART" id="SM00530"/>
    </source>
</evidence>
<proteinExistence type="predicted"/>
<dbReference type="Proteomes" id="UP000300879">
    <property type="component" value="Chromosome"/>
</dbReference>
<dbReference type="InterPro" id="IPR001387">
    <property type="entry name" value="Cro/C1-type_HTH"/>
</dbReference>
<evidence type="ECO:0000256" key="2">
    <source>
        <dbReference type="SAM" id="Phobius"/>
    </source>
</evidence>
<feature type="compositionally biased region" description="Gly residues" evidence="1">
    <location>
        <begin position="151"/>
        <end position="160"/>
    </location>
</feature>
<dbReference type="RefSeq" id="WP_138226059.1">
    <property type="nucleotide sequence ID" value="NZ_CP040396.1"/>
</dbReference>
<organism evidence="4 5">
    <name type="scientific">Paenibacillus algicola</name>
    <dbReference type="NCBI Taxonomy" id="2565926"/>
    <lineage>
        <taxon>Bacteria</taxon>
        <taxon>Bacillati</taxon>
        <taxon>Bacillota</taxon>
        <taxon>Bacilli</taxon>
        <taxon>Bacillales</taxon>
        <taxon>Paenibacillaceae</taxon>
        <taxon>Paenibacillus</taxon>
    </lineage>
</organism>
<dbReference type="GO" id="GO:0003677">
    <property type="term" value="F:DNA binding"/>
    <property type="evidence" value="ECO:0007669"/>
    <property type="project" value="InterPro"/>
</dbReference>
<dbReference type="InterPro" id="IPR025194">
    <property type="entry name" value="RodZ-like_C"/>
</dbReference>
<dbReference type="EMBL" id="CP040396">
    <property type="protein sequence ID" value="QCT03145.1"/>
    <property type="molecule type" value="Genomic_DNA"/>
</dbReference>
<dbReference type="CDD" id="cd00093">
    <property type="entry name" value="HTH_XRE"/>
    <property type="match status" value="1"/>
</dbReference>
<dbReference type="Gene3D" id="1.10.260.40">
    <property type="entry name" value="lambda repressor-like DNA-binding domains"/>
    <property type="match status" value="1"/>
</dbReference>
<feature type="transmembrane region" description="Helical" evidence="2">
    <location>
        <begin position="104"/>
        <end position="126"/>
    </location>
</feature>
<name>A0A4P8XLG5_9BACL</name>
<evidence type="ECO:0000256" key="1">
    <source>
        <dbReference type="SAM" id="MobiDB-lite"/>
    </source>
</evidence>
<feature type="region of interest" description="Disordered" evidence="1">
    <location>
        <begin position="136"/>
        <end position="219"/>
    </location>
</feature>
<dbReference type="AlphaFoldDB" id="A0A4P8XLG5"/>
<dbReference type="InterPro" id="IPR050400">
    <property type="entry name" value="Bact_Cytoskel_RodZ"/>
</dbReference>
<dbReference type="Pfam" id="PF13413">
    <property type="entry name" value="HTH_25"/>
    <property type="match status" value="1"/>
</dbReference>
<dbReference type="SMART" id="SM00530">
    <property type="entry name" value="HTH_XRE"/>
    <property type="match status" value="1"/>
</dbReference>
<feature type="region of interest" description="Disordered" evidence="1">
    <location>
        <begin position="78"/>
        <end position="101"/>
    </location>
</feature>
<keyword evidence="5" id="KW-1185">Reference proteome</keyword>
<dbReference type="PANTHER" id="PTHR34475">
    <property type="match status" value="1"/>
</dbReference>
<protein>
    <submittedName>
        <fullName evidence="4">Transcriptional regulator, XRE family protein</fullName>
    </submittedName>
</protein>
<feature type="compositionally biased region" description="Acidic residues" evidence="1">
    <location>
        <begin position="177"/>
        <end position="211"/>
    </location>
</feature>
<dbReference type="PANTHER" id="PTHR34475:SF1">
    <property type="entry name" value="CYTOSKELETON PROTEIN RODZ"/>
    <property type="match status" value="1"/>
</dbReference>
<gene>
    <name evidence="4" type="ORF">E6C60_2433</name>
</gene>
<keyword evidence="2" id="KW-0812">Transmembrane</keyword>
<dbReference type="KEGG" id="palo:E6C60_2433"/>
<dbReference type="SUPFAM" id="SSF47413">
    <property type="entry name" value="lambda repressor-like DNA-binding domains"/>
    <property type="match status" value="1"/>
</dbReference>
<reference evidence="4 5" key="1">
    <citation type="submission" date="2019-05" db="EMBL/GenBank/DDBJ databases">
        <authorList>
            <person name="Chen C."/>
        </authorList>
    </citation>
    <scope>NUCLEOTIDE SEQUENCE [LARGE SCALE GENOMIC DNA]</scope>
    <source>
        <strain evidence="4 5">HB172198</strain>
    </source>
</reference>
<dbReference type="InterPro" id="IPR010982">
    <property type="entry name" value="Lambda_DNA-bd_dom_sf"/>
</dbReference>
<keyword evidence="2" id="KW-0472">Membrane</keyword>
<dbReference type="Pfam" id="PF13464">
    <property type="entry name" value="RodZ_C"/>
    <property type="match status" value="1"/>
</dbReference>
<feature type="domain" description="HTH cro/C1-type" evidence="3">
    <location>
        <begin position="7"/>
        <end position="68"/>
    </location>
</feature>
<accession>A0A4P8XLG5</accession>
<keyword evidence="2" id="KW-1133">Transmembrane helix</keyword>
<dbReference type="OrthoDB" id="9797543at2"/>
<evidence type="ECO:0000313" key="5">
    <source>
        <dbReference type="Proteomes" id="UP000300879"/>
    </source>
</evidence>
<sequence>MSELGQQLREARLQKGMSLDDVQEITKIRKRYLEAIEAGDYKVLPGSFYVRAFIKTYAEAVGLNPDELMEGHKQDMPKAAPEATMEPVIQKRSSRASSDRNTSWLPTVLMWTFPVLIVAVIVYYAFLANKSDPNEGYTAVPPAQEQPSGEGASGEGGGGEQPAEPSDNGEAGTDNAPVDEEPAEGSGEDAEGNGDGAEDGNSEEEPAEEEPVNVSVTQDRSEGKYTIFKVASPAGAGVPVEITASGTSWVEIYRGYNSQGENLYYGNMNAGDVFTDEMDAQGLYIKSAYSPATVIKVGGQVVTDGKSTSRLFFEPVDAEASGE</sequence>
<evidence type="ECO:0000313" key="4">
    <source>
        <dbReference type="EMBL" id="QCT03145.1"/>
    </source>
</evidence>